<dbReference type="EMBL" id="CP017269">
    <property type="protein sequence ID" value="AOT72484.1"/>
    <property type="molecule type" value="Genomic_DNA"/>
</dbReference>
<comment type="subcellular location">
    <subcellularLocation>
        <location evidence="1">Cell membrane</location>
        <topology evidence="1">Peripheral membrane protein</topology>
    </subcellularLocation>
</comment>
<keyword evidence="5" id="KW-0547">Nucleotide-binding</keyword>
<comment type="similarity">
    <text evidence="2">Belongs to the ABC transporter superfamily.</text>
</comment>
<evidence type="ECO:0000256" key="4">
    <source>
        <dbReference type="ARBA" id="ARBA00022475"/>
    </source>
</evidence>
<dbReference type="GO" id="GO:0015833">
    <property type="term" value="P:peptide transport"/>
    <property type="evidence" value="ECO:0007669"/>
    <property type="project" value="InterPro"/>
</dbReference>
<dbReference type="PANTHER" id="PTHR43297:SF2">
    <property type="entry name" value="DIPEPTIDE TRANSPORT ATP-BINDING PROTEIN DPPD"/>
    <property type="match status" value="1"/>
</dbReference>
<keyword evidence="4" id="KW-1003">Cell membrane</keyword>
<dbReference type="PROSITE" id="PS50893">
    <property type="entry name" value="ABC_TRANSPORTER_2"/>
    <property type="match status" value="1"/>
</dbReference>
<dbReference type="InterPro" id="IPR025662">
    <property type="entry name" value="Sigma_54_int_dom_ATP-bd_1"/>
</dbReference>
<dbReference type="RefSeq" id="WP_069980793.1">
    <property type="nucleotide sequence ID" value="NZ_CP017269.1"/>
</dbReference>
<dbReference type="Pfam" id="PF00005">
    <property type="entry name" value="ABC_tran"/>
    <property type="match status" value="1"/>
</dbReference>
<protein>
    <recommendedName>
        <fullName evidence="8">ABC transporter domain-containing protein</fullName>
    </recommendedName>
</protein>
<evidence type="ECO:0000256" key="1">
    <source>
        <dbReference type="ARBA" id="ARBA00004202"/>
    </source>
</evidence>
<dbReference type="GO" id="GO:0005524">
    <property type="term" value="F:ATP binding"/>
    <property type="evidence" value="ECO:0007669"/>
    <property type="project" value="UniProtKB-KW"/>
</dbReference>
<dbReference type="InterPro" id="IPR027417">
    <property type="entry name" value="P-loop_NTPase"/>
</dbReference>
<keyword evidence="10" id="KW-1185">Reference proteome</keyword>
<dbReference type="Gene3D" id="3.40.50.300">
    <property type="entry name" value="P-loop containing nucleotide triphosphate hydrolases"/>
    <property type="match status" value="1"/>
</dbReference>
<dbReference type="AlphaFoldDB" id="A0A1D8GNN2"/>
<dbReference type="GO" id="GO:0005886">
    <property type="term" value="C:plasma membrane"/>
    <property type="evidence" value="ECO:0007669"/>
    <property type="project" value="UniProtKB-SubCell"/>
</dbReference>
<dbReference type="STRING" id="1424294.Gferi_24790"/>
<dbReference type="Pfam" id="PF08352">
    <property type="entry name" value="oligo_HPY"/>
    <property type="match status" value="1"/>
</dbReference>
<accession>A0A1D8GNN2</accession>
<sequence>MLQINDLSVNYSGKPVVKQISMQVKEKQIVVIVGESGSGKSTLLRSIIGLLGENGTIASGEIMFNQWNLRNLSYEAFRKIRGYDIAMVFQNPESFFDPTMRIEKQFYEFMKMHQDITKAEARKQVLALLTELQFGDPARVLGSYPFELSGGMCQRLAIAFAMANRPKLMMADEPTSALDVTVQAEIIHLMLQMHRQYGTSLLFVTHNMAIVEKIADIVGVMYCGRLVEWGTKDEVLYHARHPYTQILLKAVPKLGKEMVEASVLCENHGKAGFKFEMTPVAEGRNERKYFSQTHWALLG</sequence>
<evidence type="ECO:0000313" key="9">
    <source>
        <dbReference type="EMBL" id="AOT72484.1"/>
    </source>
</evidence>
<dbReference type="SMART" id="SM00382">
    <property type="entry name" value="AAA"/>
    <property type="match status" value="1"/>
</dbReference>
<reference evidence="9 10" key="1">
    <citation type="submission" date="2016-09" db="EMBL/GenBank/DDBJ databases">
        <title>Genomic analysis reveals versatility of anaerobic energy metabolism of Geosporobacter ferrireducens IRF9 of phylum Firmicutes.</title>
        <authorList>
            <person name="Kim S.-J."/>
        </authorList>
    </citation>
    <scope>NUCLEOTIDE SEQUENCE [LARGE SCALE GENOMIC DNA]</scope>
    <source>
        <strain evidence="9 10">IRF9</strain>
    </source>
</reference>
<dbReference type="Proteomes" id="UP000095743">
    <property type="component" value="Chromosome"/>
</dbReference>
<dbReference type="InterPro" id="IPR003439">
    <property type="entry name" value="ABC_transporter-like_ATP-bd"/>
</dbReference>
<evidence type="ECO:0000256" key="3">
    <source>
        <dbReference type="ARBA" id="ARBA00022448"/>
    </source>
</evidence>
<feature type="domain" description="ABC transporter" evidence="8">
    <location>
        <begin position="2"/>
        <end position="248"/>
    </location>
</feature>
<dbReference type="PROSITE" id="PS00675">
    <property type="entry name" value="SIGMA54_INTERACT_1"/>
    <property type="match status" value="1"/>
</dbReference>
<dbReference type="GO" id="GO:0016887">
    <property type="term" value="F:ATP hydrolysis activity"/>
    <property type="evidence" value="ECO:0007669"/>
    <property type="project" value="InterPro"/>
</dbReference>
<dbReference type="KEGG" id="gfe:Gferi_24790"/>
<dbReference type="SUPFAM" id="SSF52540">
    <property type="entry name" value="P-loop containing nucleoside triphosphate hydrolases"/>
    <property type="match status" value="1"/>
</dbReference>
<keyword evidence="3" id="KW-0813">Transport</keyword>
<dbReference type="InterPro" id="IPR013563">
    <property type="entry name" value="Oligopep_ABC_C"/>
</dbReference>
<gene>
    <name evidence="9" type="ORF">Gferi_24790</name>
</gene>
<dbReference type="InterPro" id="IPR003593">
    <property type="entry name" value="AAA+_ATPase"/>
</dbReference>
<proteinExistence type="inferred from homology"/>
<keyword evidence="7" id="KW-0472">Membrane</keyword>
<evidence type="ECO:0000256" key="2">
    <source>
        <dbReference type="ARBA" id="ARBA00005417"/>
    </source>
</evidence>
<keyword evidence="6" id="KW-0067">ATP-binding</keyword>
<evidence type="ECO:0000313" key="10">
    <source>
        <dbReference type="Proteomes" id="UP000095743"/>
    </source>
</evidence>
<evidence type="ECO:0000256" key="6">
    <source>
        <dbReference type="ARBA" id="ARBA00022840"/>
    </source>
</evidence>
<dbReference type="PANTHER" id="PTHR43297">
    <property type="entry name" value="OLIGOPEPTIDE TRANSPORT ATP-BINDING PROTEIN APPD"/>
    <property type="match status" value="1"/>
</dbReference>
<evidence type="ECO:0000256" key="5">
    <source>
        <dbReference type="ARBA" id="ARBA00022741"/>
    </source>
</evidence>
<organism evidence="9 10">
    <name type="scientific">Geosporobacter ferrireducens</name>
    <dbReference type="NCBI Taxonomy" id="1424294"/>
    <lineage>
        <taxon>Bacteria</taxon>
        <taxon>Bacillati</taxon>
        <taxon>Bacillota</taxon>
        <taxon>Clostridia</taxon>
        <taxon>Peptostreptococcales</taxon>
        <taxon>Thermotaleaceae</taxon>
        <taxon>Geosporobacter</taxon>
    </lineage>
</organism>
<name>A0A1D8GNN2_9FIRM</name>
<dbReference type="CDD" id="cd03257">
    <property type="entry name" value="ABC_NikE_OppD_transporters"/>
    <property type="match status" value="1"/>
</dbReference>
<evidence type="ECO:0000259" key="8">
    <source>
        <dbReference type="PROSITE" id="PS50893"/>
    </source>
</evidence>
<dbReference type="InterPro" id="IPR050388">
    <property type="entry name" value="ABC_Ni/Peptide_Import"/>
</dbReference>
<evidence type="ECO:0000256" key="7">
    <source>
        <dbReference type="ARBA" id="ARBA00023136"/>
    </source>
</evidence>